<evidence type="ECO:0000256" key="1">
    <source>
        <dbReference type="SAM" id="Phobius"/>
    </source>
</evidence>
<dbReference type="EMBL" id="AP024525">
    <property type="protein sequence ID" value="BCT77867.1"/>
    <property type="molecule type" value="Genomic_DNA"/>
</dbReference>
<evidence type="ECO:0000313" key="3">
    <source>
        <dbReference type="Proteomes" id="UP001319861"/>
    </source>
</evidence>
<evidence type="ECO:0000313" key="2">
    <source>
        <dbReference type="EMBL" id="BCT77867.1"/>
    </source>
</evidence>
<organism evidence="2 3">
    <name type="scientific">Sinomonas cyclohexanicum</name>
    <name type="common">Corynebacterium cyclohexanicum</name>
    <dbReference type="NCBI Taxonomy" id="322009"/>
    <lineage>
        <taxon>Bacteria</taxon>
        <taxon>Bacillati</taxon>
        <taxon>Actinomycetota</taxon>
        <taxon>Actinomycetes</taxon>
        <taxon>Micrococcales</taxon>
        <taxon>Micrococcaceae</taxon>
        <taxon>Sinomonas</taxon>
    </lineage>
</organism>
<evidence type="ECO:0008006" key="4">
    <source>
        <dbReference type="Google" id="ProtNLM"/>
    </source>
</evidence>
<keyword evidence="1" id="KW-0472">Membrane</keyword>
<dbReference type="Proteomes" id="UP001319861">
    <property type="component" value="Chromosome"/>
</dbReference>
<sequence length="167" mass="17082">MDTSILAALLCGVALAISLAGIIIPVLPGSILGLLALLEWALFGGAGWGGWLVFAIGGVLFACGMASSALLTGRRLKQRSIPSRSVLVGAVLAIVGMFIVPVVGLVAGFAVGLLLSEWQRTGHLRGAASSSWAALKATGLGILVEFGFACVAATVWVIGIWVHFATR</sequence>
<name>A0ABN6FM07_SINCY</name>
<dbReference type="InterPro" id="IPR007403">
    <property type="entry name" value="DUF456"/>
</dbReference>
<proteinExistence type="predicted"/>
<feature type="transmembrane region" description="Helical" evidence="1">
    <location>
        <begin position="140"/>
        <end position="164"/>
    </location>
</feature>
<dbReference type="RefSeq" id="WP_229230528.1">
    <property type="nucleotide sequence ID" value="NZ_AP024525.1"/>
</dbReference>
<keyword evidence="1" id="KW-1133">Transmembrane helix</keyword>
<accession>A0ABN6FM07</accession>
<gene>
    <name evidence="2" type="ORF">SCMU_37090</name>
</gene>
<feature type="transmembrane region" description="Helical" evidence="1">
    <location>
        <begin position="48"/>
        <end position="73"/>
    </location>
</feature>
<keyword evidence="3" id="KW-1185">Reference proteome</keyword>
<reference evidence="2 3" key="1">
    <citation type="journal article" date="2021" name="J. Biosci. Bioeng.">
        <title>Identification and characterization of a chc gene cluster responsible for the aromatization pathway of cyclohexanecarboxylate degradation in Sinomonas cyclohexanicum ATCC 51369.</title>
        <authorList>
            <person name="Yamamoto T."/>
            <person name="Hasegawa Y."/>
            <person name="Lau P.C.K."/>
            <person name="Iwaki H."/>
        </authorList>
    </citation>
    <scope>NUCLEOTIDE SEQUENCE [LARGE SCALE GENOMIC DNA]</scope>
    <source>
        <strain evidence="2 3">ATCC 51369</strain>
    </source>
</reference>
<dbReference type="Pfam" id="PF04306">
    <property type="entry name" value="DUF456"/>
    <property type="match status" value="1"/>
</dbReference>
<protein>
    <recommendedName>
        <fullName evidence="4">DUF456 domain-containing protein</fullName>
    </recommendedName>
</protein>
<feature type="transmembrane region" description="Helical" evidence="1">
    <location>
        <begin position="85"/>
        <end position="115"/>
    </location>
</feature>
<keyword evidence="1" id="KW-0812">Transmembrane</keyword>